<proteinExistence type="predicted"/>
<name>A0A9W6VUN1_9ACTN</name>
<dbReference type="SUPFAM" id="SSF56784">
    <property type="entry name" value="HAD-like"/>
    <property type="match status" value="1"/>
</dbReference>
<dbReference type="Pfam" id="PF13419">
    <property type="entry name" value="HAD_2"/>
    <property type="match status" value="1"/>
</dbReference>
<dbReference type="InterPro" id="IPR050155">
    <property type="entry name" value="HAD-like_hydrolase_sf"/>
</dbReference>
<dbReference type="GO" id="GO:0006281">
    <property type="term" value="P:DNA repair"/>
    <property type="evidence" value="ECO:0007669"/>
    <property type="project" value="TreeGrafter"/>
</dbReference>
<dbReference type="InterPro" id="IPR023214">
    <property type="entry name" value="HAD_sf"/>
</dbReference>
<sequence>MTHGTTLADVMNRSRYLLFDFDGPICSIFAGLPAPTVAAHLRELVIECGIELSAGAAASRDPFDVLRFAATLSPELTREVNDELRTMEVRAAESATATPHVRQVIQTAHEDGRSIAAVSNNSCQAVTHYLTANGLAPYFTAIVGRTDPDPRLLKPHPELINRAVRGLAANPAECVLIGDSLSDIEGARNAGTLSIGYANKPGKHERFTTAGADAIITDMAELLPHLSEHQAADSNAAGRRRRR</sequence>
<dbReference type="GO" id="GO:0005829">
    <property type="term" value="C:cytosol"/>
    <property type="evidence" value="ECO:0007669"/>
    <property type="project" value="TreeGrafter"/>
</dbReference>
<accession>A0A9W6VUN1</accession>
<comment type="caution">
    <text evidence="1">The sequence shown here is derived from an EMBL/GenBank/DDBJ whole genome shotgun (WGS) entry which is preliminary data.</text>
</comment>
<dbReference type="NCBIfam" id="TIGR01549">
    <property type="entry name" value="HAD-SF-IA-v1"/>
    <property type="match status" value="1"/>
</dbReference>
<dbReference type="RefSeq" id="WP_285631657.1">
    <property type="nucleotide sequence ID" value="NZ_BSTJ01000012.1"/>
</dbReference>
<gene>
    <name evidence="1" type="ORF">Airi01_079990</name>
</gene>
<evidence type="ECO:0000313" key="2">
    <source>
        <dbReference type="Proteomes" id="UP001165135"/>
    </source>
</evidence>
<dbReference type="InterPro" id="IPR036412">
    <property type="entry name" value="HAD-like_sf"/>
</dbReference>
<keyword evidence="1" id="KW-0378">Hydrolase</keyword>
<reference evidence="1" key="1">
    <citation type="submission" date="2023-03" db="EMBL/GenBank/DDBJ databases">
        <title>Actinoallomurus iriomotensis NBRC 103681.</title>
        <authorList>
            <person name="Ichikawa N."/>
            <person name="Sato H."/>
            <person name="Tonouchi N."/>
        </authorList>
    </citation>
    <scope>NUCLEOTIDE SEQUENCE</scope>
    <source>
        <strain evidence="1">NBRC 103681</strain>
    </source>
</reference>
<dbReference type="InterPro" id="IPR041492">
    <property type="entry name" value="HAD_2"/>
</dbReference>
<evidence type="ECO:0000313" key="1">
    <source>
        <dbReference type="EMBL" id="GLY79732.1"/>
    </source>
</evidence>
<dbReference type="PANTHER" id="PTHR43434">
    <property type="entry name" value="PHOSPHOGLYCOLATE PHOSPHATASE"/>
    <property type="match status" value="1"/>
</dbReference>
<protein>
    <submittedName>
        <fullName evidence="1">Hydrolase</fullName>
    </submittedName>
</protein>
<dbReference type="AlphaFoldDB" id="A0A9W6VUN1"/>
<dbReference type="PANTHER" id="PTHR43434:SF1">
    <property type="entry name" value="PHOSPHOGLYCOLATE PHOSPHATASE"/>
    <property type="match status" value="1"/>
</dbReference>
<dbReference type="Gene3D" id="3.40.50.1000">
    <property type="entry name" value="HAD superfamily/HAD-like"/>
    <property type="match status" value="1"/>
</dbReference>
<dbReference type="InterPro" id="IPR006439">
    <property type="entry name" value="HAD-SF_hydro_IA"/>
</dbReference>
<dbReference type="Proteomes" id="UP001165135">
    <property type="component" value="Unassembled WGS sequence"/>
</dbReference>
<dbReference type="GO" id="GO:0008967">
    <property type="term" value="F:phosphoglycolate phosphatase activity"/>
    <property type="evidence" value="ECO:0007669"/>
    <property type="project" value="TreeGrafter"/>
</dbReference>
<dbReference type="EMBL" id="BSTJ01000012">
    <property type="protein sequence ID" value="GLY79732.1"/>
    <property type="molecule type" value="Genomic_DNA"/>
</dbReference>
<dbReference type="NCBIfam" id="TIGR01509">
    <property type="entry name" value="HAD-SF-IA-v3"/>
    <property type="match status" value="1"/>
</dbReference>
<organism evidence="1 2">
    <name type="scientific">Actinoallomurus iriomotensis</name>
    <dbReference type="NCBI Taxonomy" id="478107"/>
    <lineage>
        <taxon>Bacteria</taxon>
        <taxon>Bacillati</taxon>
        <taxon>Actinomycetota</taxon>
        <taxon>Actinomycetes</taxon>
        <taxon>Streptosporangiales</taxon>
        <taxon>Thermomonosporaceae</taxon>
        <taxon>Actinoallomurus</taxon>
    </lineage>
</organism>